<dbReference type="Proteomes" id="UP000566071">
    <property type="component" value="Unassembled WGS sequence"/>
</dbReference>
<keyword evidence="2" id="KW-1185">Reference proteome</keyword>
<protein>
    <submittedName>
        <fullName evidence="1">Uncharacterized protein</fullName>
    </submittedName>
</protein>
<gene>
    <name evidence="1" type="ORF">HK413_10425</name>
</gene>
<name>A0ABX1W3K3_9SPHI</name>
<evidence type="ECO:0000313" key="2">
    <source>
        <dbReference type="Proteomes" id="UP000566071"/>
    </source>
</evidence>
<dbReference type="RefSeq" id="WP_175270119.1">
    <property type="nucleotide sequence ID" value="NZ_JABFCR010000046.1"/>
</dbReference>
<comment type="caution">
    <text evidence="1">The sequence shown here is derived from an EMBL/GenBank/DDBJ whole genome shotgun (WGS) entry which is preliminary data.</text>
</comment>
<proteinExistence type="predicted"/>
<organism evidence="1 2">
    <name type="scientific">Mucilaginibacter humi</name>
    <dbReference type="NCBI Taxonomy" id="2732510"/>
    <lineage>
        <taxon>Bacteria</taxon>
        <taxon>Pseudomonadati</taxon>
        <taxon>Bacteroidota</taxon>
        <taxon>Sphingobacteriia</taxon>
        <taxon>Sphingobacteriales</taxon>
        <taxon>Sphingobacteriaceae</taxon>
        <taxon>Mucilaginibacter</taxon>
    </lineage>
</organism>
<dbReference type="EMBL" id="JABFCR010000046">
    <property type="protein sequence ID" value="NNU34439.1"/>
    <property type="molecule type" value="Genomic_DNA"/>
</dbReference>
<reference evidence="1 2" key="1">
    <citation type="submission" date="2020-05" db="EMBL/GenBank/DDBJ databases">
        <authorList>
            <person name="Khan S.A."/>
            <person name="Jeon C.O."/>
            <person name="Chun B.H."/>
        </authorList>
    </citation>
    <scope>NUCLEOTIDE SEQUENCE [LARGE SCALE GENOMIC DNA]</scope>
    <source>
        <strain evidence="1 2">S1162</strain>
    </source>
</reference>
<evidence type="ECO:0000313" key="1">
    <source>
        <dbReference type="EMBL" id="NNU34439.1"/>
    </source>
</evidence>
<accession>A0ABX1W3K3</accession>
<sequence>MGADPITFFLDEKVTKKKSNQQRGFFAHSPLPGKTDKTTGCIILPPVAFQRSRKRRFSRPQFQLVLSVFTRSFFADSLGRTNIFLLMSI</sequence>